<dbReference type="Pfam" id="PF08281">
    <property type="entry name" value="Sigma70_r4_2"/>
    <property type="match status" value="1"/>
</dbReference>
<proteinExistence type="inferred from homology"/>
<evidence type="ECO:0000313" key="8">
    <source>
        <dbReference type="EMBL" id="MBB4762723.1"/>
    </source>
</evidence>
<keyword evidence="9" id="KW-1185">Reference proteome</keyword>
<dbReference type="Gene3D" id="1.10.10.10">
    <property type="entry name" value="Winged helix-like DNA-binding domain superfamily/Winged helix DNA-binding domain"/>
    <property type="match status" value="1"/>
</dbReference>
<evidence type="ECO:0000256" key="5">
    <source>
        <dbReference type="ARBA" id="ARBA00023163"/>
    </source>
</evidence>
<dbReference type="InterPro" id="IPR013249">
    <property type="entry name" value="RNA_pol_sigma70_r4_t2"/>
</dbReference>
<evidence type="ECO:0000259" key="6">
    <source>
        <dbReference type="Pfam" id="PF04542"/>
    </source>
</evidence>
<dbReference type="NCBIfam" id="TIGR02937">
    <property type="entry name" value="sigma70-ECF"/>
    <property type="match status" value="1"/>
</dbReference>
<evidence type="ECO:0000256" key="1">
    <source>
        <dbReference type="ARBA" id="ARBA00010641"/>
    </source>
</evidence>
<dbReference type="InterPro" id="IPR007627">
    <property type="entry name" value="RNA_pol_sigma70_r2"/>
</dbReference>
<dbReference type="RefSeq" id="WP_184994018.1">
    <property type="nucleotide sequence ID" value="NZ_BOMK01000006.1"/>
</dbReference>
<dbReference type="NCBIfam" id="TIGR02983">
    <property type="entry name" value="SigE-fam_strep"/>
    <property type="match status" value="1"/>
</dbReference>
<evidence type="ECO:0000259" key="7">
    <source>
        <dbReference type="Pfam" id="PF08281"/>
    </source>
</evidence>
<protein>
    <submittedName>
        <fullName evidence="8">RNA polymerase sigma-70 factor (Sigma-E family)</fullName>
    </submittedName>
</protein>
<dbReference type="AlphaFoldDB" id="A0A7W7HXX9"/>
<dbReference type="SUPFAM" id="SSF88946">
    <property type="entry name" value="Sigma2 domain of RNA polymerase sigma factors"/>
    <property type="match status" value="1"/>
</dbReference>
<dbReference type="CDD" id="cd06171">
    <property type="entry name" value="Sigma70_r4"/>
    <property type="match status" value="1"/>
</dbReference>
<dbReference type="GO" id="GO:0006352">
    <property type="term" value="P:DNA-templated transcription initiation"/>
    <property type="evidence" value="ECO:0007669"/>
    <property type="project" value="InterPro"/>
</dbReference>
<organism evidence="8 9">
    <name type="scientific">Actinoplanes digitatis</name>
    <dbReference type="NCBI Taxonomy" id="1868"/>
    <lineage>
        <taxon>Bacteria</taxon>
        <taxon>Bacillati</taxon>
        <taxon>Actinomycetota</taxon>
        <taxon>Actinomycetes</taxon>
        <taxon>Micromonosporales</taxon>
        <taxon>Micromonosporaceae</taxon>
        <taxon>Actinoplanes</taxon>
    </lineage>
</organism>
<feature type="domain" description="RNA polymerase sigma-70 region 2" evidence="6">
    <location>
        <begin position="15"/>
        <end position="79"/>
    </location>
</feature>
<evidence type="ECO:0000313" key="9">
    <source>
        <dbReference type="Proteomes" id="UP000578112"/>
    </source>
</evidence>
<dbReference type="InterPro" id="IPR039425">
    <property type="entry name" value="RNA_pol_sigma-70-like"/>
</dbReference>
<dbReference type="Pfam" id="PF04542">
    <property type="entry name" value="Sigma70_r2"/>
    <property type="match status" value="1"/>
</dbReference>
<dbReference type="InterPro" id="IPR014284">
    <property type="entry name" value="RNA_pol_sigma-70_dom"/>
</dbReference>
<evidence type="ECO:0000256" key="2">
    <source>
        <dbReference type="ARBA" id="ARBA00023015"/>
    </source>
</evidence>
<name>A0A7W7HXX9_9ACTN</name>
<feature type="domain" description="RNA polymerase sigma factor 70 region 4 type 2" evidence="7">
    <location>
        <begin position="102"/>
        <end position="153"/>
    </location>
</feature>
<comment type="caution">
    <text evidence="8">The sequence shown here is derived from an EMBL/GenBank/DDBJ whole genome shotgun (WGS) entry which is preliminary data.</text>
</comment>
<dbReference type="InterPro" id="IPR036388">
    <property type="entry name" value="WH-like_DNA-bd_sf"/>
</dbReference>
<dbReference type="InterPro" id="IPR014325">
    <property type="entry name" value="RNA_pol_sigma-E_actinobac"/>
</dbReference>
<dbReference type="Proteomes" id="UP000578112">
    <property type="component" value="Unassembled WGS sequence"/>
</dbReference>
<dbReference type="GO" id="GO:0003677">
    <property type="term" value="F:DNA binding"/>
    <property type="evidence" value="ECO:0007669"/>
    <property type="project" value="UniProtKB-KW"/>
</dbReference>
<keyword evidence="2" id="KW-0805">Transcription regulation</keyword>
<dbReference type="EMBL" id="JACHNH010000001">
    <property type="protein sequence ID" value="MBB4762723.1"/>
    <property type="molecule type" value="Genomic_DNA"/>
</dbReference>
<reference evidence="8 9" key="1">
    <citation type="submission" date="2020-08" db="EMBL/GenBank/DDBJ databases">
        <title>Sequencing the genomes of 1000 actinobacteria strains.</title>
        <authorList>
            <person name="Klenk H.-P."/>
        </authorList>
    </citation>
    <scope>NUCLEOTIDE SEQUENCE [LARGE SCALE GENOMIC DNA]</scope>
    <source>
        <strain evidence="8 9">DSM 43149</strain>
    </source>
</reference>
<dbReference type="GO" id="GO:0016987">
    <property type="term" value="F:sigma factor activity"/>
    <property type="evidence" value="ECO:0007669"/>
    <property type="project" value="UniProtKB-KW"/>
</dbReference>
<keyword evidence="5" id="KW-0804">Transcription</keyword>
<accession>A0A7W7HXX9</accession>
<evidence type="ECO:0000256" key="4">
    <source>
        <dbReference type="ARBA" id="ARBA00023125"/>
    </source>
</evidence>
<keyword evidence="4" id="KW-0238">DNA-binding</keyword>
<dbReference type="PANTHER" id="PTHR43133">
    <property type="entry name" value="RNA POLYMERASE ECF-TYPE SIGMA FACTO"/>
    <property type="match status" value="1"/>
</dbReference>
<dbReference type="PANTHER" id="PTHR43133:SF50">
    <property type="entry name" value="ECF RNA POLYMERASE SIGMA FACTOR SIGM"/>
    <property type="match status" value="1"/>
</dbReference>
<dbReference type="SUPFAM" id="SSF88659">
    <property type="entry name" value="Sigma3 and sigma4 domains of RNA polymerase sigma factors"/>
    <property type="match status" value="1"/>
</dbReference>
<dbReference type="InterPro" id="IPR013325">
    <property type="entry name" value="RNA_pol_sigma_r2"/>
</dbReference>
<dbReference type="InterPro" id="IPR013324">
    <property type="entry name" value="RNA_pol_sigma_r3/r4-like"/>
</dbReference>
<dbReference type="Gene3D" id="1.10.1740.10">
    <property type="match status" value="1"/>
</dbReference>
<gene>
    <name evidence="8" type="ORF">BJ971_003279</name>
</gene>
<keyword evidence="3" id="KW-0731">Sigma factor</keyword>
<comment type="similarity">
    <text evidence="1">Belongs to the sigma-70 factor family. ECF subfamily.</text>
</comment>
<evidence type="ECO:0000256" key="3">
    <source>
        <dbReference type="ARBA" id="ARBA00023082"/>
    </source>
</evidence>
<sequence>MTNSDADYVAYVQGRLPALRRLAYHLSGDSHQADDLVQETIAKLYAVWGRISLTDGLDTYTRTTLVRVFLDEKRRGWWRVRLFGAIPERAGAPPPGVEERVLLSAALRTVPPRQQATLVLRFLHDLPVAEVARILGCSEGTVKSQTAHGLAALRRVLTEWSSPSTTVIR</sequence>